<proteinExistence type="predicted"/>
<dbReference type="Pfam" id="PF13432">
    <property type="entry name" value="TPR_16"/>
    <property type="match status" value="1"/>
</dbReference>
<reference evidence="3 4" key="1">
    <citation type="submission" date="2015-10" db="EMBL/GenBank/DDBJ databases">
        <authorList>
            <person name="Gilbert D.G."/>
        </authorList>
    </citation>
    <scope>NUCLEOTIDE SEQUENCE [LARGE SCALE GENOMIC DNA]</scope>
    <source>
        <strain evidence="3">COMA1</strain>
    </source>
</reference>
<dbReference type="AlphaFoldDB" id="A0A0S4LPV1"/>
<dbReference type="InterPro" id="IPR011990">
    <property type="entry name" value="TPR-like_helical_dom_sf"/>
</dbReference>
<keyword evidence="4" id="KW-1185">Reference proteome</keyword>
<dbReference type="PROSITE" id="PS50005">
    <property type="entry name" value="TPR"/>
    <property type="match status" value="1"/>
</dbReference>
<keyword evidence="1" id="KW-0802">TPR repeat</keyword>
<feature type="region of interest" description="Disordered" evidence="2">
    <location>
        <begin position="117"/>
        <end position="151"/>
    </location>
</feature>
<dbReference type="SMART" id="SM00028">
    <property type="entry name" value="TPR"/>
    <property type="match status" value="2"/>
</dbReference>
<dbReference type="InterPro" id="IPR019734">
    <property type="entry name" value="TPR_rpt"/>
</dbReference>
<dbReference type="OrthoDB" id="9795877at2"/>
<dbReference type="Proteomes" id="UP000199032">
    <property type="component" value="Unassembled WGS sequence"/>
</dbReference>
<name>A0A0S4LPV1_9BACT</name>
<evidence type="ECO:0000313" key="4">
    <source>
        <dbReference type="Proteomes" id="UP000199032"/>
    </source>
</evidence>
<dbReference type="RefSeq" id="WP_090751298.1">
    <property type="nucleotide sequence ID" value="NZ_CZQA01000014.1"/>
</dbReference>
<gene>
    <name evidence="3" type="ORF">COMA1_80107</name>
</gene>
<dbReference type="EMBL" id="CZQA01000014">
    <property type="protein sequence ID" value="CUS39607.1"/>
    <property type="molecule type" value="Genomic_DNA"/>
</dbReference>
<evidence type="ECO:0000256" key="1">
    <source>
        <dbReference type="PROSITE-ProRule" id="PRU00339"/>
    </source>
</evidence>
<evidence type="ECO:0000313" key="3">
    <source>
        <dbReference type="EMBL" id="CUS39607.1"/>
    </source>
</evidence>
<organism evidence="3 4">
    <name type="scientific">Candidatus Nitrospira nitrosa</name>
    <dbReference type="NCBI Taxonomy" id="1742972"/>
    <lineage>
        <taxon>Bacteria</taxon>
        <taxon>Pseudomonadati</taxon>
        <taxon>Nitrospirota</taxon>
        <taxon>Nitrospiria</taxon>
        <taxon>Nitrospirales</taxon>
        <taxon>Nitrospiraceae</taxon>
        <taxon>Nitrospira</taxon>
    </lineage>
</organism>
<dbReference type="Gene3D" id="1.25.40.10">
    <property type="entry name" value="Tetratricopeptide repeat domain"/>
    <property type="match status" value="1"/>
</dbReference>
<accession>A0A0S4LPV1</accession>
<dbReference type="SUPFAM" id="SSF48452">
    <property type="entry name" value="TPR-like"/>
    <property type="match status" value="1"/>
</dbReference>
<protein>
    <submittedName>
        <fullName evidence="3">Uncharacterized protein</fullName>
    </submittedName>
</protein>
<feature type="repeat" description="TPR" evidence="1">
    <location>
        <begin position="43"/>
        <end position="76"/>
    </location>
</feature>
<dbReference type="PROSITE" id="PS51257">
    <property type="entry name" value="PROKAR_LIPOPROTEIN"/>
    <property type="match status" value="1"/>
</dbReference>
<evidence type="ECO:0000256" key="2">
    <source>
        <dbReference type="SAM" id="MobiDB-lite"/>
    </source>
</evidence>
<dbReference type="STRING" id="1742972.COMA1_80107"/>
<sequence>MTCLLSRVTVLALMVLLLVGAGCFQKRKPLVPLTLDGAARPQAMTLTEQGTQAYQAQQFEDAKRYFEQAVTEAPGSGPAHYNYALALNALGDAEVARKHFLEAADLSPGDKVIWDSPALSPYGNPENKNKKMPGPYTPRRSSFGGGMPGGY</sequence>